<feature type="chain" id="PRO_5032312835" evidence="10">
    <location>
        <begin position="27"/>
        <end position="233"/>
    </location>
</feature>
<evidence type="ECO:0000313" key="12">
    <source>
        <dbReference type="EMBL" id="NYT37251.1"/>
    </source>
</evidence>
<evidence type="ECO:0000256" key="6">
    <source>
        <dbReference type="ARBA" id="ARBA00022982"/>
    </source>
</evidence>
<reference evidence="12 13" key="1">
    <citation type="submission" date="2020-07" db="EMBL/GenBank/DDBJ databases">
        <title>Taxonomic revisions and descriptions of new bacterial species based on genomic comparisons in the high-G+C-content subgroup of the family Alcaligenaceae.</title>
        <authorList>
            <person name="Szabo A."/>
            <person name="Felfoldi T."/>
        </authorList>
    </citation>
    <scope>NUCLEOTIDE SEQUENCE [LARGE SCALE GENOMIC DNA]</scope>
    <source>
        <strain evidence="12 13">DSM 25264</strain>
    </source>
</reference>
<keyword evidence="10" id="KW-0732">Signal</keyword>
<dbReference type="InterPro" id="IPR036909">
    <property type="entry name" value="Cyt_c-like_dom_sf"/>
</dbReference>
<dbReference type="PRINTS" id="PR00605">
    <property type="entry name" value="CYTCHROMECIC"/>
</dbReference>
<dbReference type="Pfam" id="PF00034">
    <property type="entry name" value="Cytochrom_C"/>
    <property type="match status" value="2"/>
</dbReference>
<keyword evidence="4 9" id="KW-0479">Metal-binding</keyword>
<keyword evidence="6" id="KW-0249">Electron transport</keyword>
<name>A0A853FFH0_9BURK</name>
<keyword evidence="3 8" id="KW-0349">Heme</keyword>
<keyword evidence="5" id="KW-0574">Periplasm</keyword>
<feature type="binding site" description="axial binding residue" evidence="9">
    <location>
        <position position="170"/>
    </location>
    <ligand>
        <name>heme c</name>
        <dbReference type="ChEBI" id="CHEBI:61717"/>
        <label>2</label>
    </ligand>
    <ligandPart>
        <name>Fe</name>
        <dbReference type="ChEBI" id="CHEBI:18248"/>
    </ligandPart>
</feature>
<dbReference type="PIRSF" id="PIRSF000005">
    <property type="entry name" value="Cytochrome_c4"/>
    <property type="match status" value="1"/>
</dbReference>
<feature type="domain" description="Cytochrome c" evidence="11">
    <location>
        <begin position="34"/>
        <end position="132"/>
    </location>
</feature>
<protein>
    <submittedName>
        <fullName evidence="12">C-type cytochrome</fullName>
    </submittedName>
</protein>
<dbReference type="OrthoDB" id="9773456at2"/>
<comment type="subcellular location">
    <subcellularLocation>
        <location evidence="1">Periplasm</location>
    </subcellularLocation>
</comment>
<feature type="binding site" description="axial binding residue" evidence="9">
    <location>
        <position position="210"/>
    </location>
    <ligand>
        <name>heme c</name>
        <dbReference type="ChEBI" id="CHEBI:61717"/>
        <label>2</label>
    </ligand>
    <ligandPart>
        <name>Fe</name>
        <dbReference type="ChEBI" id="CHEBI:18248"/>
    </ligandPart>
</feature>
<feature type="binding site" description="covalent" evidence="8">
    <location>
        <position position="55"/>
    </location>
    <ligand>
        <name>heme c</name>
        <dbReference type="ChEBI" id="CHEBI:61717"/>
        <label>1</label>
    </ligand>
</feature>
<dbReference type="InterPro" id="IPR008168">
    <property type="entry name" value="Cyt_C_IC"/>
</dbReference>
<dbReference type="InterPro" id="IPR009056">
    <property type="entry name" value="Cyt_c-like_dom"/>
</dbReference>
<evidence type="ECO:0000256" key="10">
    <source>
        <dbReference type="SAM" id="SignalP"/>
    </source>
</evidence>
<organism evidence="12 13">
    <name type="scientific">Allopusillimonas soli</name>
    <dbReference type="NCBI Taxonomy" id="659016"/>
    <lineage>
        <taxon>Bacteria</taxon>
        <taxon>Pseudomonadati</taxon>
        <taxon>Pseudomonadota</taxon>
        <taxon>Betaproteobacteria</taxon>
        <taxon>Burkholderiales</taxon>
        <taxon>Alcaligenaceae</taxon>
        <taxon>Allopusillimonas</taxon>
    </lineage>
</organism>
<evidence type="ECO:0000256" key="1">
    <source>
        <dbReference type="ARBA" id="ARBA00004418"/>
    </source>
</evidence>
<accession>A0A853FFH0</accession>
<keyword evidence="2" id="KW-0813">Transport</keyword>
<feature type="signal peptide" evidence="10">
    <location>
        <begin position="1"/>
        <end position="26"/>
    </location>
</feature>
<dbReference type="GO" id="GO:0009055">
    <property type="term" value="F:electron transfer activity"/>
    <property type="evidence" value="ECO:0007669"/>
    <property type="project" value="InterPro"/>
</dbReference>
<dbReference type="InterPro" id="IPR050597">
    <property type="entry name" value="Cytochrome_c_Oxidase_Subunit"/>
</dbReference>
<evidence type="ECO:0000256" key="7">
    <source>
        <dbReference type="ARBA" id="ARBA00023004"/>
    </source>
</evidence>
<dbReference type="PROSITE" id="PS51007">
    <property type="entry name" value="CYTC"/>
    <property type="match status" value="2"/>
</dbReference>
<proteinExistence type="predicted"/>
<keyword evidence="13" id="KW-1185">Reference proteome</keyword>
<evidence type="ECO:0000259" key="11">
    <source>
        <dbReference type="PROSITE" id="PS51007"/>
    </source>
</evidence>
<keyword evidence="7 9" id="KW-0408">Iron</keyword>
<feature type="binding site" description="axial binding residue" evidence="9">
    <location>
        <position position="59"/>
    </location>
    <ligand>
        <name>heme c</name>
        <dbReference type="ChEBI" id="CHEBI:61717"/>
        <label>1</label>
    </ligand>
    <ligandPart>
        <name>Fe</name>
        <dbReference type="ChEBI" id="CHEBI:18248"/>
    </ligandPart>
</feature>
<evidence type="ECO:0000313" key="13">
    <source>
        <dbReference type="Proteomes" id="UP000580517"/>
    </source>
</evidence>
<feature type="binding site" description="covalent" evidence="8">
    <location>
        <position position="58"/>
    </location>
    <ligand>
        <name>heme c</name>
        <dbReference type="ChEBI" id="CHEBI:61717"/>
        <label>1</label>
    </ligand>
</feature>
<evidence type="ECO:0000256" key="3">
    <source>
        <dbReference type="ARBA" id="ARBA00022617"/>
    </source>
</evidence>
<dbReference type="InterPro" id="IPR024167">
    <property type="entry name" value="Cytochrome_c4-like"/>
</dbReference>
<dbReference type="GO" id="GO:0005506">
    <property type="term" value="F:iron ion binding"/>
    <property type="evidence" value="ECO:0007669"/>
    <property type="project" value="InterPro"/>
</dbReference>
<evidence type="ECO:0000256" key="5">
    <source>
        <dbReference type="ARBA" id="ARBA00022764"/>
    </source>
</evidence>
<dbReference type="AlphaFoldDB" id="A0A853FFH0"/>
<evidence type="ECO:0000256" key="2">
    <source>
        <dbReference type="ARBA" id="ARBA00022448"/>
    </source>
</evidence>
<dbReference type="RefSeq" id="WP_129969725.1">
    <property type="nucleotide sequence ID" value="NZ_JACCEW010000003.1"/>
</dbReference>
<dbReference type="PANTHER" id="PTHR33751:SF9">
    <property type="entry name" value="CYTOCHROME C4"/>
    <property type="match status" value="1"/>
</dbReference>
<evidence type="ECO:0000256" key="4">
    <source>
        <dbReference type="ARBA" id="ARBA00022723"/>
    </source>
</evidence>
<sequence length="233" mass="24581">MKRMLVRFIAACGLVVVPSVLTLAQAADLAVARPDAAKGEQLFTNGDASRGIVACASCHGAGGNSTIPANPNLASMPHEYIAKQLMDFAPQSEKHPPLRSGPDGAPSVMTPFASALTAEDKQNLALYLSQQKLDWDKAGTATNKDTMDLGQRIWRGGLPERHVPACAGCHSPNGAGVPGQFPRLAGQHPDYLAAQLRLFRSGDRNNSDIMHAVADRMSDADIAAVADYAAGLR</sequence>
<dbReference type="Gene3D" id="1.10.760.10">
    <property type="entry name" value="Cytochrome c-like domain"/>
    <property type="match status" value="2"/>
</dbReference>
<feature type="binding site" description="covalent" evidence="8">
    <location>
        <position position="166"/>
    </location>
    <ligand>
        <name>heme c</name>
        <dbReference type="ChEBI" id="CHEBI:61717"/>
        <label>2</label>
    </ligand>
</feature>
<gene>
    <name evidence="12" type="ORF">H0A68_10245</name>
</gene>
<dbReference type="SUPFAM" id="SSF46626">
    <property type="entry name" value="Cytochrome c"/>
    <property type="match status" value="2"/>
</dbReference>
<feature type="binding site" description="covalent" evidence="8">
    <location>
        <position position="169"/>
    </location>
    <ligand>
        <name>heme c</name>
        <dbReference type="ChEBI" id="CHEBI:61717"/>
        <label>2</label>
    </ligand>
</feature>
<comment type="PTM">
    <text evidence="8">Binds 2 heme c groups covalently per subunit.</text>
</comment>
<evidence type="ECO:0000256" key="8">
    <source>
        <dbReference type="PIRSR" id="PIRSR000005-1"/>
    </source>
</evidence>
<dbReference type="GO" id="GO:0020037">
    <property type="term" value="F:heme binding"/>
    <property type="evidence" value="ECO:0007669"/>
    <property type="project" value="InterPro"/>
</dbReference>
<evidence type="ECO:0000256" key="9">
    <source>
        <dbReference type="PIRSR" id="PIRSR000005-2"/>
    </source>
</evidence>
<dbReference type="GO" id="GO:0042597">
    <property type="term" value="C:periplasmic space"/>
    <property type="evidence" value="ECO:0007669"/>
    <property type="project" value="UniProtKB-SubCell"/>
</dbReference>
<feature type="binding site" description="axial binding residue" evidence="9">
    <location>
        <position position="109"/>
    </location>
    <ligand>
        <name>heme c</name>
        <dbReference type="ChEBI" id="CHEBI:61717"/>
        <label>1</label>
    </ligand>
    <ligandPart>
        <name>Fe</name>
        <dbReference type="ChEBI" id="CHEBI:18248"/>
    </ligandPart>
</feature>
<dbReference type="PANTHER" id="PTHR33751">
    <property type="entry name" value="CBB3-TYPE CYTOCHROME C OXIDASE SUBUNIT FIXP"/>
    <property type="match status" value="1"/>
</dbReference>
<feature type="domain" description="Cytochrome c" evidence="11">
    <location>
        <begin position="145"/>
        <end position="233"/>
    </location>
</feature>
<comment type="caution">
    <text evidence="12">The sequence shown here is derived from an EMBL/GenBank/DDBJ whole genome shotgun (WGS) entry which is preliminary data.</text>
</comment>
<dbReference type="EMBL" id="JACCEW010000003">
    <property type="protein sequence ID" value="NYT37251.1"/>
    <property type="molecule type" value="Genomic_DNA"/>
</dbReference>
<dbReference type="Proteomes" id="UP000580517">
    <property type="component" value="Unassembled WGS sequence"/>
</dbReference>